<proteinExistence type="predicted"/>
<dbReference type="CDD" id="cd06664">
    <property type="entry name" value="IscU_like"/>
    <property type="match status" value="1"/>
</dbReference>
<dbReference type="InterPro" id="IPR002871">
    <property type="entry name" value="NIF_FeS_clus_asmbl_NifU_N"/>
</dbReference>
<dbReference type="EMBL" id="JAOVZR010000001">
    <property type="protein sequence ID" value="MCY0147864.1"/>
    <property type="molecule type" value="Genomic_DNA"/>
</dbReference>
<evidence type="ECO:0000313" key="2">
    <source>
        <dbReference type="Proteomes" id="UP001073227"/>
    </source>
</evidence>
<reference evidence="1" key="1">
    <citation type="submission" date="2022-10" db="EMBL/GenBank/DDBJ databases">
        <title>Hoeflea sp. G2-23, isolated from marine algae.</title>
        <authorList>
            <person name="Kristyanto S."/>
            <person name="Kim J.M."/>
            <person name="Jeon C.O."/>
        </authorList>
    </citation>
    <scope>NUCLEOTIDE SEQUENCE</scope>
    <source>
        <strain evidence="1">G2-23</strain>
    </source>
</reference>
<protein>
    <submittedName>
        <fullName evidence="1">Iron-sulfur cluster assembly scaffold protein</fullName>
    </submittedName>
</protein>
<comment type="caution">
    <text evidence="1">The sequence shown here is derived from an EMBL/GenBank/DDBJ whole genome shotgun (WGS) entry which is preliminary data.</text>
</comment>
<gene>
    <name evidence="1" type="ORF">OEG84_09090</name>
</gene>
<dbReference type="SUPFAM" id="SSF82649">
    <property type="entry name" value="SufE/NifU"/>
    <property type="match status" value="1"/>
</dbReference>
<sequence>MTTDPDLAALYQRGLRDLAAKVRSDKRLVPADISVTRTSRTCGSLVTLDIRRKADVITALGWRTRACTLGMAATAVVVQQAIGRKFSELVEIGHLIRRLLSGEDIIFPEPWRELEMFAAARGFPTRHSSILLPFEIIAEAGNEASAQGTSPSRDPIA</sequence>
<dbReference type="Proteomes" id="UP001073227">
    <property type="component" value="Unassembled WGS sequence"/>
</dbReference>
<name>A0ABT3Z7W5_9HYPH</name>
<evidence type="ECO:0000313" key="1">
    <source>
        <dbReference type="EMBL" id="MCY0147864.1"/>
    </source>
</evidence>
<dbReference type="Gene3D" id="3.90.1010.10">
    <property type="match status" value="1"/>
</dbReference>
<keyword evidence="2" id="KW-1185">Reference proteome</keyword>
<accession>A0ABT3Z7W5</accession>
<dbReference type="RefSeq" id="WP_267653459.1">
    <property type="nucleotide sequence ID" value="NZ_JAOVZR010000001.1"/>
</dbReference>
<organism evidence="1 2">
    <name type="scientific">Hoeflea algicola</name>
    <dbReference type="NCBI Taxonomy" id="2983763"/>
    <lineage>
        <taxon>Bacteria</taxon>
        <taxon>Pseudomonadati</taxon>
        <taxon>Pseudomonadota</taxon>
        <taxon>Alphaproteobacteria</taxon>
        <taxon>Hyphomicrobiales</taxon>
        <taxon>Rhizobiaceae</taxon>
        <taxon>Hoeflea</taxon>
    </lineage>
</organism>